<dbReference type="InterPro" id="IPR029058">
    <property type="entry name" value="AB_hydrolase_fold"/>
</dbReference>
<evidence type="ECO:0000256" key="3">
    <source>
        <dbReference type="ARBA" id="ARBA00022801"/>
    </source>
</evidence>
<dbReference type="EMBL" id="JARKHS020005078">
    <property type="protein sequence ID" value="KAK8783884.1"/>
    <property type="molecule type" value="Genomic_DNA"/>
</dbReference>
<dbReference type="FunFam" id="3.40.50.1820:FF:001171">
    <property type="entry name" value="Carboxylic ester hydrolase"/>
    <property type="match status" value="1"/>
</dbReference>
<keyword evidence="2" id="KW-0719">Serine esterase</keyword>
<keyword evidence="7" id="KW-0472">Membrane</keyword>
<evidence type="ECO:0000256" key="5">
    <source>
        <dbReference type="ARBA" id="ARBA00023180"/>
    </source>
</evidence>
<comment type="similarity">
    <text evidence="1">Belongs to the type-B carboxylesterase/lipase family.</text>
</comment>
<reference evidence="9 10" key="1">
    <citation type="journal article" date="2023" name="Arcadia Sci">
        <title>De novo assembly of a long-read Amblyomma americanum tick genome.</title>
        <authorList>
            <person name="Chou S."/>
            <person name="Poskanzer K.E."/>
            <person name="Rollins M."/>
            <person name="Thuy-Boun P.S."/>
        </authorList>
    </citation>
    <scope>NUCLEOTIDE SEQUENCE [LARGE SCALE GENOMIC DNA]</scope>
    <source>
        <strain evidence="9">F_SG_1</strain>
        <tissue evidence="9">Salivary glands</tissue>
    </source>
</reference>
<dbReference type="PANTHER" id="PTHR43918:SF4">
    <property type="entry name" value="CARBOXYLIC ESTER HYDROLASE"/>
    <property type="match status" value="1"/>
</dbReference>
<dbReference type="InterPro" id="IPR000997">
    <property type="entry name" value="Cholinesterase"/>
</dbReference>
<dbReference type="SUPFAM" id="SSF53474">
    <property type="entry name" value="alpha/beta-Hydrolases"/>
    <property type="match status" value="1"/>
</dbReference>
<organism evidence="9 10">
    <name type="scientific">Amblyomma americanum</name>
    <name type="common">Lone star tick</name>
    <dbReference type="NCBI Taxonomy" id="6943"/>
    <lineage>
        <taxon>Eukaryota</taxon>
        <taxon>Metazoa</taxon>
        <taxon>Ecdysozoa</taxon>
        <taxon>Arthropoda</taxon>
        <taxon>Chelicerata</taxon>
        <taxon>Arachnida</taxon>
        <taxon>Acari</taxon>
        <taxon>Parasitiformes</taxon>
        <taxon>Ixodida</taxon>
        <taxon>Ixodoidea</taxon>
        <taxon>Ixodidae</taxon>
        <taxon>Amblyomminae</taxon>
        <taxon>Amblyomma</taxon>
    </lineage>
</organism>
<dbReference type="PANTHER" id="PTHR43918">
    <property type="entry name" value="ACETYLCHOLINESTERASE"/>
    <property type="match status" value="1"/>
</dbReference>
<feature type="transmembrane region" description="Helical" evidence="7">
    <location>
        <begin position="32"/>
        <end position="54"/>
    </location>
</feature>
<dbReference type="GO" id="GO:0003990">
    <property type="term" value="F:acetylcholinesterase activity"/>
    <property type="evidence" value="ECO:0007669"/>
    <property type="project" value="UniProtKB-EC"/>
</dbReference>
<keyword evidence="3" id="KW-0378">Hydrolase</keyword>
<keyword evidence="7" id="KW-0812">Transmembrane</keyword>
<accession>A0AAQ4F9L0</accession>
<comment type="caution">
    <text evidence="9">The sequence shown here is derived from an EMBL/GenBank/DDBJ whole genome shotgun (WGS) entry which is preliminary data.</text>
</comment>
<evidence type="ECO:0000256" key="7">
    <source>
        <dbReference type="SAM" id="Phobius"/>
    </source>
</evidence>
<keyword evidence="10" id="KW-1185">Reference proteome</keyword>
<feature type="domain" description="Carboxylesterase type B" evidence="8">
    <location>
        <begin position="57"/>
        <end position="562"/>
    </location>
</feature>
<dbReference type="GO" id="GO:0005615">
    <property type="term" value="C:extracellular space"/>
    <property type="evidence" value="ECO:0007669"/>
    <property type="project" value="TreeGrafter"/>
</dbReference>
<proteinExistence type="inferred from homology"/>
<evidence type="ECO:0000313" key="10">
    <source>
        <dbReference type="Proteomes" id="UP001321473"/>
    </source>
</evidence>
<dbReference type="InterPro" id="IPR002018">
    <property type="entry name" value="CarbesteraseB"/>
</dbReference>
<dbReference type="GO" id="GO:0019695">
    <property type="term" value="P:choline metabolic process"/>
    <property type="evidence" value="ECO:0007669"/>
    <property type="project" value="TreeGrafter"/>
</dbReference>
<evidence type="ECO:0000256" key="6">
    <source>
        <dbReference type="ARBA" id="ARBA00048484"/>
    </source>
</evidence>
<dbReference type="PRINTS" id="PR00878">
    <property type="entry name" value="CHOLNESTRASE"/>
</dbReference>
<dbReference type="Pfam" id="PF00135">
    <property type="entry name" value="COesterase"/>
    <property type="match status" value="1"/>
</dbReference>
<dbReference type="GO" id="GO:0006581">
    <property type="term" value="P:acetylcholine catabolic process"/>
    <property type="evidence" value="ECO:0007669"/>
    <property type="project" value="TreeGrafter"/>
</dbReference>
<evidence type="ECO:0000256" key="1">
    <source>
        <dbReference type="ARBA" id="ARBA00005964"/>
    </source>
</evidence>
<evidence type="ECO:0000259" key="8">
    <source>
        <dbReference type="Pfam" id="PF00135"/>
    </source>
</evidence>
<gene>
    <name evidence="9" type="ORF">V5799_009748</name>
</gene>
<sequence>MPRRRHCSRGSGCFEGSLTSTSSYAGPAKGSAGVLTMGITAIAGAILLVSVAHASTAPVVRTQSGDVEGIQLNVYGEKVNAFLGIPYAAPPTGELRFRKPLPKAPWSRVRLAKTFGNRCIQELALETTPDLYVGRPGASEDCLRINVWSPVSDNSTKPVLVWIHGGNFKTGSSDNPAFDGSVLAATQNVVVVSFNYRLGFLGFLNAVHNNASGNAGLFDQVLALSWVQSNIAPFNGNASLVTLFGEGAGAVAIRLHMISPLTRGLFRRVIMQGGAAHKAKAVESTGRSLLKADALAVEVGCSKGSHSIVSHPNDVVDCLKSRSTLEILLAQVELRHHGIEPALPTHGTEFLPHSPDLIHDLRGFTNAEVLMGHNREEGRKLVSSVFEGRFEELKQANNMTREDAEVALHILLSAKGYRRPVASEVVQHCLKHAVAFDPRTLAELVENCAADVATGCTTLAFARKLANAGLSVHYYVIDYAADEAEGYFHTSVDHAAETALAFGLPMRYPGKFEESDRSFSKTIMNAWATFAKRGTPLAFEGTLWPRFTEARPMYLDINEASAHLREADNSLCSLLKK</sequence>
<evidence type="ECO:0000256" key="4">
    <source>
        <dbReference type="ARBA" id="ARBA00023157"/>
    </source>
</evidence>
<dbReference type="GO" id="GO:0005886">
    <property type="term" value="C:plasma membrane"/>
    <property type="evidence" value="ECO:0007669"/>
    <property type="project" value="TreeGrafter"/>
</dbReference>
<keyword evidence="4" id="KW-1015">Disulfide bond</keyword>
<dbReference type="Proteomes" id="UP001321473">
    <property type="component" value="Unassembled WGS sequence"/>
</dbReference>
<keyword evidence="5" id="KW-0325">Glycoprotein</keyword>
<name>A0AAQ4F9L0_AMBAM</name>
<evidence type="ECO:0000313" key="9">
    <source>
        <dbReference type="EMBL" id="KAK8783884.1"/>
    </source>
</evidence>
<keyword evidence="7" id="KW-1133">Transmembrane helix</keyword>
<protein>
    <recommendedName>
        <fullName evidence="8">Carboxylesterase type B domain-containing protein</fullName>
    </recommendedName>
</protein>
<comment type="catalytic activity">
    <reaction evidence="6">
        <text>acetylcholine + H2O = choline + acetate + H(+)</text>
        <dbReference type="Rhea" id="RHEA:17561"/>
        <dbReference type="ChEBI" id="CHEBI:15354"/>
        <dbReference type="ChEBI" id="CHEBI:15355"/>
        <dbReference type="ChEBI" id="CHEBI:15377"/>
        <dbReference type="ChEBI" id="CHEBI:15378"/>
        <dbReference type="ChEBI" id="CHEBI:30089"/>
        <dbReference type="EC" id="3.1.1.7"/>
    </reaction>
</comment>
<dbReference type="InterPro" id="IPR050654">
    <property type="entry name" value="AChE-related_enzymes"/>
</dbReference>
<dbReference type="Gene3D" id="3.40.50.1820">
    <property type="entry name" value="alpha/beta hydrolase"/>
    <property type="match status" value="1"/>
</dbReference>
<evidence type="ECO:0000256" key="2">
    <source>
        <dbReference type="ARBA" id="ARBA00022487"/>
    </source>
</evidence>
<dbReference type="AlphaFoldDB" id="A0AAQ4F9L0"/>